<evidence type="ECO:0000313" key="2">
    <source>
        <dbReference type="Proteomes" id="UP000789920"/>
    </source>
</evidence>
<sequence length="256" mass="28515">KHRSGQSRSYKDRTSPSPKTGLDRSFAGPRTAPGSPDVVLQTYFIKSYKYESSMFKRLTSPLMPPRSNSQLTRRINVTIACNSCRRKKTQCVACPDQLTSCCECIKHNVECIYSISTGKRGRRPKISTGKRGCKPKISTGKRGLRPKKGRIHSAQSFDNENPVHFSDNDSSTPPSDNEPSTPPFDNNPDLFGPYPRLFYGVSQEELKLISNSFNEDKISDVLDTLTSTSLLPCPSQKIPGHYCHEGCIIKIIVGIQ</sequence>
<keyword evidence="2" id="KW-1185">Reference proteome</keyword>
<gene>
    <name evidence="1" type="ORF">RPERSI_LOCUS2792</name>
</gene>
<dbReference type="EMBL" id="CAJVQC010003210">
    <property type="protein sequence ID" value="CAG8523074.1"/>
    <property type="molecule type" value="Genomic_DNA"/>
</dbReference>
<organism evidence="1 2">
    <name type="scientific">Racocetra persica</name>
    <dbReference type="NCBI Taxonomy" id="160502"/>
    <lineage>
        <taxon>Eukaryota</taxon>
        <taxon>Fungi</taxon>
        <taxon>Fungi incertae sedis</taxon>
        <taxon>Mucoromycota</taxon>
        <taxon>Glomeromycotina</taxon>
        <taxon>Glomeromycetes</taxon>
        <taxon>Diversisporales</taxon>
        <taxon>Gigasporaceae</taxon>
        <taxon>Racocetra</taxon>
    </lineage>
</organism>
<name>A0ACA9LDD8_9GLOM</name>
<feature type="non-terminal residue" evidence="1">
    <location>
        <position position="1"/>
    </location>
</feature>
<dbReference type="Proteomes" id="UP000789920">
    <property type="component" value="Unassembled WGS sequence"/>
</dbReference>
<accession>A0ACA9LDD8</accession>
<comment type="caution">
    <text evidence="1">The sequence shown here is derived from an EMBL/GenBank/DDBJ whole genome shotgun (WGS) entry which is preliminary data.</text>
</comment>
<reference evidence="1" key="1">
    <citation type="submission" date="2021-06" db="EMBL/GenBank/DDBJ databases">
        <authorList>
            <person name="Kallberg Y."/>
            <person name="Tangrot J."/>
            <person name="Rosling A."/>
        </authorList>
    </citation>
    <scope>NUCLEOTIDE SEQUENCE</scope>
    <source>
        <strain evidence="1">MA461A</strain>
    </source>
</reference>
<protein>
    <submittedName>
        <fullName evidence="1">22212_t:CDS:1</fullName>
    </submittedName>
</protein>
<proteinExistence type="predicted"/>
<evidence type="ECO:0000313" key="1">
    <source>
        <dbReference type="EMBL" id="CAG8523074.1"/>
    </source>
</evidence>